<feature type="compositionally biased region" description="Basic and acidic residues" evidence="1">
    <location>
        <begin position="42"/>
        <end position="55"/>
    </location>
</feature>
<organism evidence="2 3">
    <name type="scientific">Aaosphaeria arxii CBS 175.79</name>
    <dbReference type="NCBI Taxonomy" id="1450172"/>
    <lineage>
        <taxon>Eukaryota</taxon>
        <taxon>Fungi</taxon>
        <taxon>Dikarya</taxon>
        <taxon>Ascomycota</taxon>
        <taxon>Pezizomycotina</taxon>
        <taxon>Dothideomycetes</taxon>
        <taxon>Pleosporomycetidae</taxon>
        <taxon>Pleosporales</taxon>
        <taxon>Pleosporales incertae sedis</taxon>
        <taxon>Aaosphaeria</taxon>
    </lineage>
</organism>
<gene>
    <name evidence="2" type="ORF">BU24DRAFT_421485</name>
</gene>
<dbReference type="EMBL" id="ML978068">
    <property type="protein sequence ID" value="KAF2018502.1"/>
    <property type="molecule type" value="Genomic_DNA"/>
</dbReference>
<accession>A0A6A5XZ91</accession>
<proteinExistence type="predicted"/>
<evidence type="ECO:0000313" key="2">
    <source>
        <dbReference type="EMBL" id="KAF2018502.1"/>
    </source>
</evidence>
<dbReference type="OrthoDB" id="3363286at2759"/>
<evidence type="ECO:0000256" key="1">
    <source>
        <dbReference type="SAM" id="MobiDB-lite"/>
    </source>
</evidence>
<dbReference type="RefSeq" id="XP_033386841.1">
    <property type="nucleotide sequence ID" value="XM_033527742.1"/>
</dbReference>
<keyword evidence="3" id="KW-1185">Reference proteome</keyword>
<dbReference type="AlphaFoldDB" id="A0A6A5XZ91"/>
<dbReference type="GeneID" id="54285139"/>
<dbReference type="Proteomes" id="UP000799778">
    <property type="component" value="Unassembled WGS sequence"/>
</dbReference>
<sequence length="384" mass="43685">MLGGRLYQLRPCPIFKAIRSSLSHYHQPTAATSAGVQLGPTRHLEHASRRSRDNGETLPVPPLLDPITLDRRSRWEQRKSRPSVDAFTPFQKKLLANPFAHALASPARVCRSTNTLLPDAFLISLHLCPHPETTDPWLLPVSLAASPRASGPPYRFVARKLAVQELYQKQNWRSGVYRRITEKFGGKVGKITWREDMPDLVHSLLQKRLLRQLDKQFKHGGSRLVPCDTPHSESLNHLEEVSCILYFKSLKTHANDIHDRANNIIEACHDHARAYSIISQDYLDPHKATGAKHFAPIWWKGPVIPLLQPRIRFPPLDMPTTLWRGSRVPLYSLQDLLGEDGLRQLLVKSRFKDETCVVAKRSQYSTSMELSLLKLQAYTAIPRP</sequence>
<reference evidence="2" key="1">
    <citation type="journal article" date="2020" name="Stud. Mycol.">
        <title>101 Dothideomycetes genomes: a test case for predicting lifestyles and emergence of pathogens.</title>
        <authorList>
            <person name="Haridas S."/>
            <person name="Albert R."/>
            <person name="Binder M."/>
            <person name="Bloem J."/>
            <person name="Labutti K."/>
            <person name="Salamov A."/>
            <person name="Andreopoulos B."/>
            <person name="Baker S."/>
            <person name="Barry K."/>
            <person name="Bills G."/>
            <person name="Bluhm B."/>
            <person name="Cannon C."/>
            <person name="Castanera R."/>
            <person name="Culley D."/>
            <person name="Daum C."/>
            <person name="Ezra D."/>
            <person name="Gonzalez J."/>
            <person name="Henrissat B."/>
            <person name="Kuo A."/>
            <person name="Liang C."/>
            <person name="Lipzen A."/>
            <person name="Lutzoni F."/>
            <person name="Magnuson J."/>
            <person name="Mondo S."/>
            <person name="Nolan M."/>
            <person name="Ohm R."/>
            <person name="Pangilinan J."/>
            <person name="Park H.-J."/>
            <person name="Ramirez L."/>
            <person name="Alfaro M."/>
            <person name="Sun H."/>
            <person name="Tritt A."/>
            <person name="Yoshinaga Y."/>
            <person name="Zwiers L.-H."/>
            <person name="Turgeon B."/>
            <person name="Goodwin S."/>
            <person name="Spatafora J."/>
            <person name="Crous P."/>
            <person name="Grigoriev I."/>
        </authorList>
    </citation>
    <scope>NUCLEOTIDE SEQUENCE</scope>
    <source>
        <strain evidence="2">CBS 175.79</strain>
    </source>
</reference>
<protein>
    <submittedName>
        <fullName evidence="2">Uncharacterized protein</fullName>
    </submittedName>
</protein>
<feature type="region of interest" description="Disordered" evidence="1">
    <location>
        <begin position="31"/>
        <end position="62"/>
    </location>
</feature>
<evidence type="ECO:0000313" key="3">
    <source>
        <dbReference type="Proteomes" id="UP000799778"/>
    </source>
</evidence>
<name>A0A6A5XZ91_9PLEO</name>